<evidence type="ECO:0000313" key="3">
    <source>
        <dbReference type="Proteomes" id="UP000470302"/>
    </source>
</evidence>
<comment type="caution">
    <text evidence="2">The sequence shown here is derived from an EMBL/GenBank/DDBJ whole genome shotgun (WGS) entry which is preliminary data.</text>
</comment>
<gene>
    <name evidence="2" type="ORF">GTP91_26425</name>
</gene>
<feature type="chain" id="PRO_5032872488" evidence="1">
    <location>
        <begin position="24"/>
        <end position="306"/>
    </location>
</feature>
<accession>A0A845GCW0</accession>
<dbReference type="InterPro" id="IPR032774">
    <property type="entry name" value="WG_beta_rep"/>
</dbReference>
<dbReference type="RefSeq" id="WP_161099435.1">
    <property type="nucleotide sequence ID" value="NZ_WWCW01000134.1"/>
</dbReference>
<name>A0A845GCW0_9BURK</name>
<keyword evidence="1" id="KW-0732">Signal</keyword>
<dbReference type="EMBL" id="WWCW01000134">
    <property type="protein sequence ID" value="MYM90697.1"/>
    <property type="molecule type" value="Genomic_DNA"/>
</dbReference>
<dbReference type="AlphaFoldDB" id="A0A845GCW0"/>
<sequence length="306" mass="33171">MRPILLPCLLCALCWCAAAGAQAGFPVRPEAIEALQLTVTRQDSVSAAETEQVYFLRRAGDAVATPFEPGVVLAGLVAGAQPALGVRRCDAGSPGAVQTPLYLTVELRIWIAGQPPLRLRSDSRCAFMLPWQVTDGGRLAMLDQAGAGLALMRLIQGWCGACLPQWRQAPPDAPPAVAHGEFEAHYEALLAAWRRLGRRLGATYIKLATLPLTDALDWMDHDRFERLLRAAAKGGKSTRAVLAADLLRTLEVARWGYIDRQGRLQLPRRFERAAPFAAGQAMVRVDGGWQQIDRLGQRVAPQPAGG</sequence>
<reference evidence="2 3" key="1">
    <citation type="submission" date="2020-01" db="EMBL/GenBank/DDBJ databases">
        <title>Novel species isolated from a subtropical stream in China.</title>
        <authorList>
            <person name="Lu H."/>
        </authorList>
    </citation>
    <scope>NUCLEOTIDE SEQUENCE [LARGE SCALE GENOMIC DNA]</scope>
    <source>
        <strain evidence="2 3">FT82W</strain>
    </source>
</reference>
<dbReference type="Pfam" id="PF14903">
    <property type="entry name" value="WG_beta_rep"/>
    <property type="match status" value="1"/>
</dbReference>
<evidence type="ECO:0000256" key="1">
    <source>
        <dbReference type="SAM" id="SignalP"/>
    </source>
</evidence>
<proteinExistence type="predicted"/>
<feature type="signal peptide" evidence="1">
    <location>
        <begin position="1"/>
        <end position="23"/>
    </location>
</feature>
<organism evidence="2 3">
    <name type="scientific">Duganella vulcania</name>
    <dbReference type="NCBI Taxonomy" id="2692166"/>
    <lineage>
        <taxon>Bacteria</taxon>
        <taxon>Pseudomonadati</taxon>
        <taxon>Pseudomonadota</taxon>
        <taxon>Betaproteobacteria</taxon>
        <taxon>Burkholderiales</taxon>
        <taxon>Oxalobacteraceae</taxon>
        <taxon>Telluria group</taxon>
        <taxon>Duganella</taxon>
    </lineage>
</organism>
<dbReference type="Proteomes" id="UP000470302">
    <property type="component" value="Unassembled WGS sequence"/>
</dbReference>
<evidence type="ECO:0000313" key="2">
    <source>
        <dbReference type="EMBL" id="MYM90697.1"/>
    </source>
</evidence>
<protein>
    <submittedName>
        <fullName evidence="2">Uncharacterized protein</fullName>
    </submittedName>
</protein>
<feature type="non-terminal residue" evidence="2">
    <location>
        <position position="306"/>
    </location>
</feature>